<dbReference type="InterPro" id="IPR051408">
    <property type="entry name" value="Phosphate_transprt_permease"/>
</dbReference>
<dbReference type="OrthoDB" id="9785113at2"/>
<dbReference type="PANTHER" id="PTHR42922">
    <property type="entry name" value="PHOSPHATE TRANSPORT SYSTEM PERMEASE PROTEIN PSTA"/>
    <property type="match status" value="1"/>
</dbReference>
<comment type="similarity">
    <text evidence="2 9">Belongs to the binding-protein-dependent transport system permease family. CysTW subfamily.</text>
</comment>
<feature type="domain" description="ABC transmembrane type-1" evidence="10">
    <location>
        <begin position="66"/>
        <end position="269"/>
    </location>
</feature>
<comment type="subcellular location">
    <subcellularLocation>
        <location evidence="1 9">Cell membrane</location>
        <topology evidence="1 9">Multi-pass membrane protein</topology>
    </subcellularLocation>
</comment>
<evidence type="ECO:0000313" key="12">
    <source>
        <dbReference type="Proteomes" id="UP000298460"/>
    </source>
</evidence>
<dbReference type="GO" id="GO:0005886">
    <property type="term" value="C:plasma membrane"/>
    <property type="evidence" value="ECO:0007669"/>
    <property type="project" value="UniProtKB-SubCell"/>
</dbReference>
<dbReference type="GO" id="GO:0005315">
    <property type="term" value="F:phosphate transmembrane transporter activity"/>
    <property type="evidence" value="ECO:0007669"/>
    <property type="project" value="InterPro"/>
</dbReference>
<dbReference type="EMBL" id="SPQQ01000018">
    <property type="protein sequence ID" value="TGE35192.1"/>
    <property type="molecule type" value="Genomic_DNA"/>
</dbReference>
<evidence type="ECO:0000256" key="7">
    <source>
        <dbReference type="ARBA" id="ARBA00022989"/>
    </source>
</evidence>
<protein>
    <recommendedName>
        <fullName evidence="9">Phosphate transport system permease protein PstA</fullName>
    </recommendedName>
</protein>
<dbReference type="Pfam" id="PF00528">
    <property type="entry name" value="BPD_transp_1"/>
    <property type="match status" value="1"/>
</dbReference>
<evidence type="ECO:0000259" key="10">
    <source>
        <dbReference type="PROSITE" id="PS50928"/>
    </source>
</evidence>
<dbReference type="GO" id="GO:0035435">
    <property type="term" value="P:phosphate ion transmembrane transport"/>
    <property type="evidence" value="ECO:0007669"/>
    <property type="project" value="InterPro"/>
</dbReference>
<evidence type="ECO:0000256" key="4">
    <source>
        <dbReference type="ARBA" id="ARBA00022475"/>
    </source>
</evidence>
<evidence type="ECO:0000256" key="1">
    <source>
        <dbReference type="ARBA" id="ARBA00004651"/>
    </source>
</evidence>
<keyword evidence="3" id="KW-0813">Transport</keyword>
<evidence type="ECO:0000256" key="6">
    <source>
        <dbReference type="ARBA" id="ARBA00022692"/>
    </source>
</evidence>
<evidence type="ECO:0000256" key="8">
    <source>
        <dbReference type="ARBA" id="ARBA00023136"/>
    </source>
</evidence>
<dbReference type="InterPro" id="IPR000515">
    <property type="entry name" value="MetI-like"/>
</dbReference>
<comment type="caution">
    <text evidence="11">The sequence shown here is derived from an EMBL/GenBank/DDBJ whole genome shotgun (WGS) entry which is preliminary data.</text>
</comment>
<dbReference type="InterPro" id="IPR005672">
    <property type="entry name" value="Phosphate_PstA"/>
</dbReference>
<feature type="transmembrane region" description="Helical" evidence="9">
    <location>
        <begin position="181"/>
        <end position="202"/>
    </location>
</feature>
<evidence type="ECO:0000256" key="5">
    <source>
        <dbReference type="ARBA" id="ARBA00022592"/>
    </source>
</evidence>
<proteinExistence type="inferred from homology"/>
<keyword evidence="6 9" id="KW-0812">Transmembrane</keyword>
<dbReference type="AlphaFoldDB" id="A0A4Z0QWK6"/>
<keyword evidence="7 9" id="KW-1133">Transmembrane helix</keyword>
<feature type="transmembrane region" description="Helical" evidence="9">
    <location>
        <begin position="251"/>
        <end position="273"/>
    </location>
</feature>
<dbReference type="PANTHER" id="PTHR42922:SF1">
    <property type="entry name" value="PHOSPHATE TRANSPORT SYSTEM PERMEASE PROTEIN PSTA"/>
    <property type="match status" value="1"/>
</dbReference>
<dbReference type="PROSITE" id="PS50928">
    <property type="entry name" value="ABC_TM1"/>
    <property type="match status" value="1"/>
</dbReference>
<dbReference type="InterPro" id="IPR035906">
    <property type="entry name" value="MetI-like_sf"/>
</dbReference>
<dbReference type="NCBIfam" id="TIGR00974">
    <property type="entry name" value="3a0107s02c"/>
    <property type="match status" value="1"/>
</dbReference>
<keyword evidence="8 9" id="KW-0472">Membrane</keyword>
<reference evidence="11 12" key="1">
    <citation type="submission" date="2019-03" db="EMBL/GenBank/DDBJ databases">
        <title>Draft Genome Sequence of Desulfosporosinus fructosivorans Strain 63.6F, Isolated from Marine Sediment in the Baltic Sea.</title>
        <authorList>
            <person name="Hausmann B."/>
            <person name="Vandieken V."/>
            <person name="Pjevac P."/>
            <person name="Schreck K."/>
            <person name="Herbold C.W."/>
            <person name="Loy A."/>
        </authorList>
    </citation>
    <scope>NUCLEOTIDE SEQUENCE [LARGE SCALE GENOMIC DNA]</scope>
    <source>
        <strain evidence="11 12">63.6F</strain>
    </source>
</reference>
<organism evidence="11 12">
    <name type="scientific">Desulfosporosinus fructosivorans</name>
    <dbReference type="NCBI Taxonomy" id="2018669"/>
    <lineage>
        <taxon>Bacteria</taxon>
        <taxon>Bacillati</taxon>
        <taxon>Bacillota</taxon>
        <taxon>Clostridia</taxon>
        <taxon>Eubacteriales</taxon>
        <taxon>Desulfitobacteriaceae</taxon>
        <taxon>Desulfosporosinus</taxon>
    </lineage>
</organism>
<dbReference type="RefSeq" id="WP_135552348.1">
    <property type="nucleotide sequence ID" value="NZ_SPQQ01000018.1"/>
</dbReference>
<sequence>MNDRLRKYRNRIMMGIFIVATLIALIPLFGVLGYVVINGFSVMNLEFFINLPKAMGAPGGGMANSIVGTLIMVLIASLIGIPVGILAAIYLTEYDRTSWLSIAVRFATDVLTGIPSIIVGIVIYTAVVLKMGHFSALAGGLALSIIMIPLIIRSTEEMLKLVSHSIREAGYALGISKGKTILRIVLPTAAKGIITGAMLAVARVSGETAPLLFTALGNQYWARSLNEPIAALPVQIYQYATSPYKEWHQQAWAGSLVLISMVVILNLIARFAFRSRSN</sequence>
<evidence type="ECO:0000256" key="3">
    <source>
        <dbReference type="ARBA" id="ARBA00022448"/>
    </source>
</evidence>
<evidence type="ECO:0000256" key="2">
    <source>
        <dbReference type="ARBA" id="ARBA00007069"/>
    </source>
</evidence>
<keyword evidence="4 9" id="KW-1003">Cell membrane</keyword>
<dbReference type="Proteomes" id="UP000298460">
    <property type="component" value="Unassembled WGS sequence"/>
</dbReference>
<feature type="transmembrane region" description="Helical" evidence="9">
    <location>
        <begin position="12"/>
        <end position="37"/>
    </location>
</feature>
<gene>
    <name evidence="11" type="primary">pstA</name>
    <name evidence="11" type="ORF">E4K67_26670</name>
</gene>
<keyword evidence="12" id="KW-1185">Reference proteome</keyword>
<feature type="transmembrane region" description="Helical" evidence="9">
    <location>
        <begin position="103"/>
        <end position="127"/>
    </location>
</feature>
<dbReference type="Gene3D" id="1.10.3720.10">
    <property type="entry name" value="MetI-like"/>
    <property type="match status" value="1"/>
</dbReference>
<accession>A0A4Z0QWK6</accession>
<dbReference type="CDD" id="cd06261">
    <property type="entry name" value="TM_PBP2"/>
    <property type="match status" value="1"/>
</dbReference>
<feature type="transmembrane region" description="Helical" evidence="9">
    <location>
        <begin position="133"/>
        <end position="152"/>
    </location>
</feature>
<evidence type="ECO:0000256" key="9">
    <source>
        <dbReference type="RuleBase" id="RU363043"/>
    </source>
</evidence>
<dbReference type="SUPFAM" id="SSF161098">
    <property type="entry name" value="MetI-like"/>
    <property type="match status" value="1"/>
</dbReference>
<keyword evidence="5" id="KW-0592">Phosphate transport</keyword>
<name>A0A4Z0QWK6_9FIRM</name>
<feature type="transmembrane region" description="Helical" evidence="9">
    <location>
        <begin position="66"/>
        <end position="91"/>
    </location>
</feature>
<evidence type="ECO:0000313" key="11">
    <source>
        <dbReference type="EMBL" id="TGE35192.1"/>
    </source>
</evidence>